<keyword evidence="2" id="KW-0964">Secreted</keyword>
<evidence type="ECO:0000313" key="7">
    <source>
        <dbReference type="Proteomes" id="UP000008711"/>
    </source>
</evidence>
<feature type="signal peptide" evidence="4">
    <location>
        <begin position="1"/>
        <end position="21"/>
    </location>
</feature>
<dbReference type="SUPFAM" id="SSF55797">
    <property type="entry name" value="PR-1-like"/>
    <property type="match status" value="1"/>
</dbReference>
<feature type="domain" description="SCP" evidence="5">
    <location>
        <begin position="25"/>
        <end position="153"/>
    </location>
</feature>
<dbReference type="HOGENOM" id="CLU_1327644_0_0_1"/>
<dbReference type="Gene3D" id="3.40.33.10">
    <property type="entry name" value="CAP"/>
    <property type="match status" value="1"/>
</dbReference>
<dbReference type="OrthoDB" id="337038at2759"/>
<organism evidence="6 7">
    <name type="scientific">Drosophila erecta</name>
    <name type="common">Fruit fly</name>
    <dbReference type="NCBI Taxonomy" id="7220"/>
    <lineage>
        <taxon>Eukaryota</taxon>
        <taxon>Metazoa</taxon>
        <taxon>Ecdysozoa</taxon>
        <taxon>Arthropoda</taxon>
        <taxon>Hexapoda</taxon>
        <taxon>Insecta</taxon>
        <taxon>Pterygota</taxon>
        <taxon>Neoptera</taxon>
        <taxon>Endopterygota</taxon>
        <taxon>Diptera</taxon>
        <taxon>Brachycera</taxon>
        <taxon>Muscomorpha</taxon>
        <taxon>Ephydroidea</taxon>
        <taxon>Drosophilidae</taxon>
        <taxon>Drosophila</taxon>
        <taxon>Sophophora</taxon>
    </lineage>
</organism>
<dbReference type="eggNOG" id="KOG3017">
    <property type="taxonomic scope" value="Eukaryota"/>
</dbReference>
<dbReference type="SMART" id="SM00198">
    <property type="entry name" value="SCP"/>
    <property type="match status" value="1"/>
</dbReference>
<feature type="region of interest" description="Disordered" evidence="3">
    <location>
        <begin position="153"/>
        <end position="183"/>
    </location>
</feature>
<dbReference type="Proteomes" id="UP000008711">
    <property type="component" value="Unassembled WGS sequence"/>
</dbReference>
<evidence type="ECO:0000259" key="5">
    <source>
        <dbReference type="SMART" id="SM00198"/>
    </source>
</evidence>
<protein>
    <submittedName>
        <fullName evidence="6">GG13579</fullName>
    </submittedName>
</protein>
<evidence type="ECO:0000256" key="3">
    <source>
        <dbReference type="SAM" id="MobiDB-lite"/>
    </source>
</evidence>
<sequence>MRLIRILILVFLVVLFDRSSAINFDNAGIVLREINKRRDRHGVPNLALDNVLSKGCQSYAWKMSKLTNFTPSDPTNKDYTESICKFKMERGALSRCVKDLYKGRKFDFLDPRAKDFTAMIWRSSVSLGYGDANINAQQGIFVVRYTPPGNVKGLYTDNVPPKKKKKGKRRKEKPKPQQTYFYPSALRRHRTLGHVP</sequence>
<dbReference type="AlphaFoldDB" id="B3P2N4"/>
<evidence type="ECO:0000256" key="2">
    <source>
        <dbReference type="ARBA" id="ARBA00022525"/>
    </source>
</evidence>
<name>B3P2N4_DROER</name>
<dbReference type="InterPro" id="IPR001283">
    <property type="entry name" value="CRISP-related"/>
</dbReference>
<feature type="compositionally biased region" description="Basic residues" evidence="3">
    <location>
        <begin position="161"/>
        <end position="173"/>
    </location>
</feature>
<dbReference type="OMA" id="DFTAMIW"/>
<feature type="chain" id="PRO_5002793418" evidence="4">
    <location>
        <begin position="22"/>
        <end position="196"/>
    </location>
</feature>
<dbReference type="GO" id="GO:0005576">
    <property type="term" value="C:extracellular region"/>
    <property type="evidence" value="ECO:0007669"/>
    <property type="project" value="UniProtKB-SubCell"/>
</dbReference>
<reference evidence="6 7" key="2">
    <citation type="journal article" date="2008" name="Bioinformatics">
        <title>Assembly reconciliation.</title>
        <authorList>
            <person name="Zimin A.V."/>
            <person name="Smith D.R."/>
            <person name="Sutton G."/>
            <person name="Yorke J.A."/>
        </authorList>
    </citation>
    <scope>NUCLEOTIDE SEQUENCE [LARGE SCALE GENOMIC DNA]</scope>
    <source>
        <strain evidence="6 7">TSC#14021-0224.01</strain>
    </source>
</reference>
<keyword evidence="4" id="KW-0732">Signal</keyword>
<dbReference type="Pfam" id="PF00188">
    <property type="entry name" value="CAP"/>
    <property type="match status" value="1"/>
</dbReference>
<evidence type="ECO:0000256" key="1">
    <source>
        <dbReference type="ARBA" id="ARBA00004613"/>
    </source>
</evidence>
<gene>
    <name evidence="6" type="primary">Dere\GG13579</name>
    <name evidence="6" type="ORF">Dere_GG13579</name>
</gene>
<reference evidence="6 7" key="1">
    <citation type="journal article" date="2007" name="Nature">
        <title>Evolution of genes and genomes on the Drosophila phylogeny.</title>
        <authorList>
            <consortium name="Drosophila 12 Genomes Consortium"/>
            <person name="Clark A.G."/>
            <person name="Eisen M.B."/>
            <person name="Smith D.R."/>
            <person name="Bergman C.M."/>
            <person name="Oliver B."/>
            <person name="Markow T.A."/>
            <person name="Kaufman T.C."/>
            <person name="Kellis M."/>
            <person name="Gelbart W."/>
            <person name="Iyer V.N."/>
            <person name="Pollard D.A."/>
            <person name="Sackton T.B."/>
            <person name="Larracuente A.M."/>
            <person name="Singh N.D."/>
            <person name="Abad J.P."/>
            <person name="Abt D.N."/>
            <person name="Adryan B."/>
            <person name="Aguade M."/>
            <person name="Akashi H."/>
            <person name="Anderson W.W."/>
            <person name="Aquadro C.F."/>
            <person name="Ardell D.H."/>
            <person name="Arguello R."/>
            <person name="Artieri C.G."/>
            <person name="Barbash D.A."/>
            <person name="Barker D."/>
            <person name="Barsanti P."/>
            <person name="Batterham P."/>
            <person name="Batzoglou S."/>
            <person name="Begun D."/>
            <person name="Bhutkar A."/>
            <person name="Blanco E."/>
            <person name="Bosak S.A."/>
            <person name="Bradley R.K."/>
            <person name="Brand A.D."/>
            <person name="Brent M.R."/>
            <person name="Brooks A.N."/>
            <person name="Brown R.H."/>
            <person name="Butlin R.K."/>
            <person name="Caggese C."/>
            <person name="Calvi B.R."/>
            <person name="Bernardo de Carvalho A."/>
            <person name="Caspi A."/>
            <person name="Castrezana S."/>
            <person name="Celniker S.E."/>
            <person name="Chang J.L."/>
            <person name="Chapple C."/>
            <person name="Chatterji S."/>
            <person name="Chinwalla A."/>
            <person name="Civetta A."/>
            <person name="Clifton S.W."/>
            <person name="Comeron J.M."/>
            <person name="Costello J.C."/>
            <person name="Coyne J.A."/>
            <person name="Daub J."/>
            <person name="David R.G."/>
            <person name="Delcher A.L."/>
            <person name="Delehaunty K."/>
            <person name="Do C.B."/>
            <person name="Ebling H."/>
            <person name="Edwards K."/>
            <person name="Eickbush T."/>
            <person name="Evans J.D."/>
            <person name="Filipski A."/>
            <person name="Findeiss S."/>
            <person name="Freyhult E."/>
            <person name="Fulton L."/>
            <person name="Fulton R."/>
            <person name="Garcia A.C."/>
            <person name="Gardiner A."/>
            <person name="Garfield D.A."/>
            <person name="Garvin B.E."/>
            <person name="Gibson G."/>
            <person name="Gilbert D."/>
            <person name="Gnerre S."/>
            <person name="Godfrey J."/>
            <person name="Good R."/>
            <person name="Gotea V."/>
            <person name="Gravely B."/>
            <person name="Greenberg A.J."/>
            <person name="Griffiths-Jones S."/>
            <person name="Gross S."/>
            <person name="Guigo R."/>
            <person name="Gustafson E.A."/>
            <person name="Haerty W."/>
            <person name="Hahn M.W."/>
            <person name="Halligan D.L."/>
            <person name="Halpern A.L."/>
            <person name="Halter G.M."/>
            <person name="Han M.V."/>
            <person name="Heger A."/>
            <person name="Hillier L."/>
            <person name="Hinrichs A.S."/>
            <person name="Holmes I."/>
            <person name="Hoskins R.A."/>
            <person name="Hubisz M.J."/>
            <person name="Hultmark D."/>
            <person name="Huntley M.A."/>
            <person name="Jaffe D.B."/>
            <person name="Jagadeeshan S."/>
            <person name="Jeck W.R."/>
            <person name="Johnson J."/>
            <person name="Jones C.D."/>
            <person name="Jordan W.C."/>
            <person name="Karpen G.H."/>
            <person name="Kataoka E."/>
            <person name="Keightley P.D."/>
            <person name="Kheradpour P."/>
            <person name="Kirkness E.F."/>
            <person name="Koerich L.B."/>
            <person name="Kristiansen K."/>
            <person name="Kudrna D."/>
            <person name="Kulathinal R.J."/>
            <person name="Kumar S."/>
            <person name="Kwok R."/>
            <person name="Lander E."/>
            <person name="Langley C.H."/>
            <person name="Lapoint R."/>
            <person name="Lazzaro B.P."/>
            <person name="Lee S.J."/>
            <person name="Levesque L."/>
            <person name="Li R."/>
            <person name="Lin C.F."/>
            <person name="Lin M.F."/>
            <person name="Lindblad-Toh K."/>
            <person name="Llopart A."/>
            <person name="Long M."/>
            <person name="Low L."/>
            <person name="Lozovsky E."/>
            <person name="Lu J."/>
            <person name="Luo M."/>
            <person name="Machado C.A."/>
            <person name="Makalowski W."/>
            <person name="Marzo M."/>
            <person name="Matsuda M."/>
            <person name="Matzkin L."/>
            <person name="McAllister B."/>
            <person name="McBride C.S."/>
            <person name="McKernan B."/>
            <person name="McKernan K."/>
            <person name="Mendez-Lago M."/>
            <person name="Minx P."/>
            <person name="Mollenhauer M.U."/>
            <person name="Montooth K."/>
            <person name="Mount S.M."/>
            <person name="Mu X."/>
            <person name="Myers E."/>
            <person name="Negre B."/>
            <person name="Newfeld S."/>
            <person name="Nielsen R."/>
            <person name="Noor M.A."/>
            <person name="O'Grady P."/>
            <person name="Pachter L."/>
            <person name="Papaceit M."/>
            <person name="Parisi M.J."/>
            <person name="Parisi M."/>
            <person name="Parts L."/>
            <person name="Pedersen J.S."/>
            <person name="Pesole G."/>
            <person name="Phillippy A.M."/>
            <person name="Ponting C.P."/>
            <person name="Pop M."/>
            <person name="Porcelli D."/>
            <person name="Powell J.R."/>
            <person name="Prohaska S."/>
            <person name="Pruitt K."/>
            <person name="Puig M."/>
            <person name="Quesneville H."/>
            <person name="Ram K.R."/>
            <person name="Rand D."/>
            <person name="Rasmussen M.D."/>
            <person name="Reed L.K."/>
            <person name="Reenan R."/>
            <person name="Reily A."/>
            <person name="Remington K.A."/>
            <person name="Rieger T.T."/>
            <person name="Ritchie M.G."/>
            <person name="Robin C."/>
            <person name="Rogers Y.H."/>
            <person name="Rohde C."/>
            <person name="Rozas J."/>
            <person name="Rubenfield M.J."/>
            <person name="Ruiz A."/>
            <person name="Russo S."/>
            <person name="Salzberg S.L."/>
            <person name="Sanchez-Gracia A."/>
            <person name="Saranga D.J."/>
            <person name="Sato H."/>
            <person name="Schaeffer S.W."/>
            <person name="Schatz M.C."/>
            <person name="Schlenke T."/>
            <person name="Schwartz R."/>
            <person name="Segarra C."/>
            <person name="Singh R.S."/>
            <person name="Sirot L."/>
            <person name="Sirota M."/>
            <person name="Sisneros N.B."/>
            <person name="Smith C.D."/>
            <person name="Smith T.F."/>
            <person name="Spieth J."/>
            <person name="Stage D.E."/>
            <person name="Stark A."/>
            <person name="Stephan W."/>
            <person name="Strausberg R.L."/>
            <person name="Strempel S."/>
            <person name="Sturgill D."/>
            <person name="Sutton G."/>
            <person name="Sutton G.G."/>
            <person name="Tao W."/>
            <person name="Teichmann S."/>
            <person name="Tobari Y.N."/>
            <person name="Tomimura Y."/>
            <person name="Tsolas J.M."/>
            <person name="Valente V.L."/>
            <person name="Venter E."/>
            <person name="Venter J.C."/>
            <person name="Vicario S."/>
            <person name="Vieira F.G."/>
            <person name="Vilella A.J."/>
            <person name="Villasante A."/>
            <person name="Walenz B."/>
            <person name="Wang J."/>
            <person name="Wasserman M."/>
            <person name="Watts T."/>
            <person name="Wilson D."/>
            <person name="Wilson R.K."/>
            <person name="Wing R.A."/>
            <person name="Wolfner M.F."/>
            <person name="Wong A."/>
            <person name="Wong G.K."/>
            <person name="Wu C.I."/>
            <person name="Wu G."/>
            <person name="Yamamoto D."/>
            <person name="Yang H.P."/>
            <person name="Yang S.P."/>
            <person name="Yorke J.A."/>
            <person name="Yoshida K."/>
            <person name="Zdobnov E."/>
            <person name="Zhang P."/>
            <person name="Zhang Y."/>
            <person name="Zimin A.V."/>
            <person name="Baldwin J."/>
            <person name="Abdouelleil A."/>
            <person name="Abdulkadir J."/>
            <person name="Abebe A."/>
            <person name="Abera B."/>
            <person name="Abreu J."/>
            <person name="Acer S.C."/>
            <person name="Aftuck L."/>
            <person name="Alexander A."/>
            <person name="An P."/>
            <person name="Anderson E."/>
            <person name="Anderson S."/>
            <person name="Arachi H."/>
            <person name="Azer M."/>
            <person name="Bachantsang P."/>
            <person name="Barry A."/>
            <person name="Bayul T."/>
            <person name="Berlin A."/>
            <person name="Bessette D."/>
            <person name="Bloom T."/>
            <person name="Blye J."/>
            <person name="Boguslavskiy L."/>
            <person name="Bonnet C."/>
            <person name="Boukhgalter B."/>
            <person name="Bourzgui I."/>
            <person name="Brown A."/>
            <person name="Cahill P."/>
            <person name="Channer S."/>
            <person name="Cheshatsang Y."/>
            <person name="Chuda L."/>
            <person name="Citroen M."/>
            <person name="Collymore A."/>
            <person name="Cooke P."/>
            <person name="Costello M."/>
            <person name="D'Aco K."/>
            <person name="Daza R."/>
            <person name="De Haan G."/>
            <person name="DeGray S."/>
            <person name="DeMaso C."/>
            <person name="Dhargay N."/>
            <person name="Dooley K."/>
            <person name="Dooley E."/>
            <person name="Doricent M."/>
            <person name="Dorje P."/>
            <person name="Dorjee K."/>
            <person name="Dupes A."/>
            <person name="Elong R."/>
            <person name="Falk J."/>
            <person name="Farina A."/>
            <person name="Faro S."/>
            <person name="Ferguson D."/>
            <person name="Fisher S."/>
            <person name="Foley C.D."/>
            <person name="Franke A."/>
            <person name="Friedrich D."/>
            <person name="Gadbois L."/>
            <person name="Gearin G."/>
            <person name="Gearin C.R."/>
            <person name="Giannoukos G."/>
            <person name="Goode T."/>
            <person name="Graham J."/>
            <person name="Grandbois E."/>
            <person name="Grewal S."/>
            <person name="Gyaltsen K."/>
            <person name="Hafez N."/>
            <person name="Hagos B."/>
            <person name="Hall J."/>
            <person name="Henson C."/>
            <person name="Hollinger A."/>
            <person name="Honan T."/>
            <person name="Huard M.D."/>
            <person name="Hughes L."/>
            <person name="Hurhula B."/>
            <person name="Husby M.E."/>
            <person name="Kamat A."/>
            <person name="Kanga B."/>
            <person name="Kashin S."/>
            <person name="Khazanovich D."/>
            <person name="Kisner P."/>
            <person name="Lance K."/>
            <person name="Lara M."/>
            <person name="Lee W."/>
            <person name="Lennon N."/>
            <person name="Letendre F."/>
            <person name="LeVine R."/>
            <person name="Lipovsky A."/>
            <person name="Liu X."/>
            <person name="Liu J."/>
            <person name="Liu S."/>
            <person name="Lokyitsang T."/>
            <person name="Lokyitsang Y."/>
            <person name="Lubonja R."/>
            <person name="Lui A."/>
            <person name="MacDonald P."/>
            <person name="Magnisalis V."/>
            <person name="Maru K."/>
            <person name="Matthews C."/>
            <person name="McCusker W."/>
            <person name="McDonough S."/>
            <person name="Mehta T."/>
            <person name="Meldrim J."/>
            <person name="Meneus L."/>
            <person name="Mihai O."/>
            <person name="Mihalev A."/>
            <person name="Mihova T."/>
            <person name="Mittelman R."/>
            <person name="Mlenga V."/>
            <person name="Montmayeur A."/>
            <person name="Mulrain L."/>
            <person name="Navidi A."/>
            <person name="Naylor J."/>
            <person name="Negash T."/>
            <person name="Nguyen T."/>
            <person name="Nguyen N."/>
            <person name="Nicol R."/>
            <person name="Norbu C."/>
            <person name="Norbu N."/>
            <person name="Novod N."/>
            <person name="O'Neill B."/>
            <person name="Osman S."/>
            <person name="Markiewicz E."/>
            <person name="Oyono O.L."/>
            <person name="Patti C."/>
            <person name="Phunkhang P."/>
            <person name="Pierre F."/>
            <person name="Priest M."/>
            <person name="Raghuraman S."/>
            <person name="Rege F."/>
            <person name="Reyes R."/>
            <person name="Rise C."/>
            <person name="Rogov P."/>
            <person name="Ross K."/>
            <person name="Ryan E."/>
            <person name="Settipalli S."/>
            <person name="Shea T."/>
            <person name="Sherpa N."/>
            <person name="Shi L."/>
            <person name="Shih D."/>
            <person name="Sparrow T."/>
            <person name="Spaulding J."/>
            <person name="Stalker J."/>
            <person name="Stange-Thomann N."/>
            <person name="Stavropoulos S."/>
            <person name="Stone C."/>
            <person name="Strader C."/>
            <person name="Tesfaye S."/>
            <person name="Thomson T."/>
            <person name="Thoulutsang Y."/>
            <person name="Thoulutsang D."/>
            <person name="Topham K."/>
            <person name="Topping I."/>
            <person name="Tsamla T."/>
            <person name="Vassiliev H."/>
            <person name="Vo A."/>
            <person name="Wangchuk T."/>
            <person name="Wangdi T."/>
            <person name="Weiand M."/>
            <person name="Wilkinson J."/>
            <person name="Wilson A."/>
            <person name="Yadav S."/>
            <person name="Young G."/>
            <person name="Yu Q."/>
            <person name="Zembek L."/>
            <person name="Zhong D."/>
            <person name="Zimmer A."/>
            <person name="Zwirko Z."/>
            <person name="Jaffe D.B."/>
            <person name="Alvarez P."/>
            <person name="Brockman W."/>
            <person name="Butler J."/>
            <person name="Chin C."/>
            <person name="Gnerre S."/>
            <person name="Grabherr M."/>
            <person name="Kleber M."/>
            <person name="Mauceli E."/>
            <person name="MacCallum I."/>
        </authorList>
    </citation>
    <scope>NUCLEOTIDE SEQUENCE [LARGE SCALE GENOMIC DNA]</scope>
    <source>
        <strain evidence="6 7">TSC#14021-0224.01</strain>
    </source>
</reference>
<accession>B3P2N4</accession>
<dbReference type="EMBL" id="CH954181">
    <property type="protein sequence ID" value="EDV48056.1"/>
    <property type="molecule type" value="Genomic_DNA"/>
</dbReference>
<comment type="subcellular location">
    <subcellularLocation>
        <location evidence="1">Secreted</location>
    </subcellularLocation>
</comment>
<evidence type="ECO:0000256" key="4">
    <source>
        <dbReference type="SAM" id="SignalP"/>
    </source>
</evidence>
<proteinExistence type="predicted"/>
<dbReference type="InterPro" id="IPR035940">
    <property type="entry name" value="CAP_sf"/>
</dbReference>
<dbReference type="KEGG" id="der:6553179"/>
<evidence type="ECO:0000313" key="6">
    <source>
        <dbReference type="EMBL" id="EDV48056.1"/>
    </source>
</evidence>
<dbReference type="PhylomeDB" id="B3P2N4"/>
<keyword evidence="7" id="KW-1185">Reference proteome</keyword>
<dbReference type="PANTHER" id="PTHR10334">
    <property type="entry name" value="CYSTEINE-RICH SECRETORY PROTEIN-RELATED"/>
    <property type="match status" value="1"/>
</dbReference>
<dbReference type="InterPro" id="IPR014044">
    <property type="entry name" value="CAP_dom"/>
</dbReference>